<dbReference type="RefSeq" id="WP_238276962.1">
    <property type="nucleotide sequence ID" value="NZ_BPQR01000050.1"/>
</dbReference>
<dbReference type="EMBL" id="BPQR01000050">
    <property type="protein sequence ID" value="GJE07662.1"/>
    <property type="molecule type" value="Genomic_DNA"/>
</dbReference>
<dbReference type="Proteomes" id="UP001055102">
    <property type="component" value="Unassembled WGS sequence"/>
</dbReference>
<accession>A0ABQ4SX34</accession>
<feature type="region of interest" description="Disordered" evidence="1">
    <location>
        <begin position="1"/>
        <end position="66"/>
    </location>
</feature>
<comment type="caution">
    <text evidence="2">The sequence shown here is derived from an EMBL/GenBank/DDBJ whole genome shotgun (WGS) entry which is preliminary data.</text>
</comment>
<gene>
    <name evidence="2" type="ORF">AOPFMNJM_2991</name>
</gene>
<protein>
    <submittedName>
        <fullName evidence="2">Uncharacterized protein</fullName>
    </submittedName>
</protein>
<feature type="compositionally biased region" description="Basic and acidic residues" evidence="1">
    <location>
        <begin position="45"/>
        <end position="66"/>
    </location>
</feature>
<organism evidence="2 3">
    <name type="scientific">Methylobacterium jeotgali</name>
    <dbReference type="NCBI Taxonomy" id="381630"/>
    <lineage>
        <taxon>Bacteria</taxon>
        <taxon>Pseudomonadati</taxon>
        <taxon>Pseudomonadota</taxon>
        <taxon>Alphaproteobacteria</taxon>
        <taxon>Hyphomicrobiales</taxon>
        <taxon>Methylobacteriaceae</taxon>
        <taxon>Methylobacterium</taxon>
    </lineage>
</organism>
<evidence type="ECO:0000313" key="2">
    <source>
        <dbReference type="EMBL" id="GJE07662.1"/>
    </source>
</evidence>
<sequence>MTEHKQGSDMPDADTNATVEKVEVGDSSVPKTGSQTDIAPETEDVLERSDDGRSKSAIDTERSGNA</sequence>
<evidence type="ECO:0000313" key="3">
    <source>
        <dbReference type="Proteomes" id="UP001055102"/>
    </source>
</evidence>
<reference evidence="2" key="1">
    <citation type="journal article" date="2021" name="Front. Microbiol.">
        <title>Comprehensive Comparative Genomics and Phenotyping of Methylobacterium Species.</title>
        <authorList>
            <person name="Alessa O."/>
            <person name="Ogura Y."/>
            <person name="Fujitani Y."/>
            <person name="Takami H."/>
            <person name="Hayashi T."/>
            <person name="Sahin N."/>
            <person name="Tani A."/>
        </authorList>
    </citation>
    <scope>NUCLEOTIDE SEQUENCE</scope>
    <source>
        <strain evidence="2">LMG 23639</strain>
    </source>
</reference>
<keyword evidence="3" id="KW-1185">Reference proteome</keyword>
<reference evidence="2" key="2">
    <citation type="submission" date="2021-08" db="EMBL/GenBank/DDBJ databases">
        <authorList>
            <person name="Tani A."/>
            <person name="Ola A."/>
            <person name="Ogura Y."/>
            <person name="Katsura K."/>
            <person name="Hayashi T."/>
        </authorList>
    </citation>
    <scope>NUCLEOTIDE SEQUENCE</scope>
    <source>
        <strain evidence="2">LMG 23639</strain>
    </source>
</reference>
<proteinExistence type="predicted"/>
<evidence type="ECO:0000256" key="1">
    <source>
        <dbReference type="SAM" id="MobiDB-lite"/>
    </source>
</evidence>
<name>A0ABQ4SX34_9HYPH</name>